<dbReference type="PROSITE" id="PS51257">
    <property type="entry name" value="PROKAR_LIPOPROTEIN"/>
    <property type="match status" value="1"/>
</dbReference>
<dbReference type="InterPro" id="IPR007201">
    <property type="entry name" value="Mei2-like_Rrm_C"/>
</dbReference>
<gene>
    <name evidence="2" type="ORF">PCOR1329_LOCUS46454</name>
</gene>
<dbReference type="InterPro" id="IPR035979">
    <property type="entry name" value="RBD_domain_sf"/>
</dbReference>
<dbReference type="EMBL" id="CAUYUJ010015589">
    <property type="protein sequence ID" value="CAK0855941.1"/>
    <property type="molecule type" value="Genomic_DNA"/>
</dbReference>
<keyword evidence="3" id="KW-1185">Reference proteome</keyword>
<accession>A0ABN9U9G8</accession>
<evidence type="ECO:0000313" key="2">
    <source>
        <dbReference type="EMBL" id="CAK0855941.1"/>
    </source>
</evidence>
<protein>
    <recommendedName>
        <fullName evidence="1">Mei2-like C-terminal RNA recognition motif domain-containing protein</fullName>
    </recommendedName>
</protein>
<dbReference type="Pfam" id="PF04059">
    <property type="entry name" value="RRM_2"/>
    <property type="match status" value="1"/>
</dbReference>
<feature type="domain" description="Mei2-like C-terminal RNA recognition motif" evidence="1">
    <location>
        <begin position="135"/>
        <end position="203"/>
    </location>
</feature>
<name>A0ABN9U9G8_9DINO</name>
<proteinExistence type="predicted"/>
<feature type="non-terminal residue" evidence="2">
    <location>
        <position position="246"/>
    </location>
</feature>
<dbReference type="SUPFAM" id="SSF54928">
    <property type="entry name" value="RNA-binding domain, RBD"/>
    <property type="match status" value="1"/>
</dbReference>
<evidence type="ECO:0000259" key="1">
    <source>
        <dbReference type="Pfam" id="PF04059"/>
    </source>
</evidence>
<organism evidence="2 3">
    <name type="scientific">Prorocentrum cordatum</name>
    <dbReference type="NCBI Taxonomy" id="2364126"/>
    <lineage>
        <taxon>Eukaryota</taxon>
        <taxon>Sar</taxon>
        <taxon>Alveolata</taxon>
        <taxon>Dinophyceae</taxon>
        <taxon>Prorocentrales</taxon>
        <taxon>Prorocentraceae</taxon>
        <taxon>Prorocentrum</taxon>
    </lineage>
</organism>
<evidence type="ECO:0000313" key="3">
    <source>
        <dbReference type="Proteomes" id="UP001189429"/>
    </source>
</evidence>
<sequence length="246" mass="25214">MIELTKSGKSQQVLAAPAADHAGPLNWCPLTASCPPVEAGFPASPPGGRGAGAASAAERLQASMLAAEAALAAIEAAEAEAAWAGPPAATVARAAGDQEAAAAASFHGAERWAPPRGGAGGCLAAADRELRDGVTSLMLRNLPCRLTQRQLLAEVHRTGFAGRCDFCYMPRDFASGENQGHAFLNFTSTAAAVEFNRAWSQRPLCAGQRTGPAGIDISVAAVQGLAANAAKWDIPRMKRVRSGGDT</sequence>
<dbReference type="Proteomes" id="UP001189429">
    <property type="component" value="Unassembled WGS sequence"/>
</dbReference>
<reference evidence="2" key="1">
    <citation type="submission" date="2023-10" db="EMBL/GenBank/DDBJ databases">
        <authorList>
            <person name="Chen Y."/>
            <person name="Shah S."/>
            <person name="Dougan E. K."/>
            <person name="Thang M."/>
            <person name="Chan C."/>
        </authorList>
    </citation>
    <scope>NUCLEOTIDE SEQUENCE [LARGE SCALE GENOMIC DNA]</scope>
</reference>
<comment type="caution">
    <text evidence="2">The sequence shown here is derived from an EMBL/GenBank/DDBJ whole genome shotgun (WGS) entry which is preliminary data.</text>
</comment>